<gene>
    <name evidence="1" type="ORF">BDW02DRAFT_125018</name>
</gene>
<reference evidence="1" key="1">
    <citation type="submission" date="2020-01" db="EMBL/GenBank/DDBJ databases">
        <authorList>
            <consortium name="DOE Joint Genome Institute"/>
            <person name="Haridas S."/>
            <person name="Albert R."/>
            <person name="Binder M."/>
            <person name="Bloem J."/>
            <person name="Labutti K."/>
            <person name="Salamov A."/>
            <person name="Andreopoulos B."/>
            <person name="Baker S.E."/>
            <person name="Barry K."/>
            <person name="Bills G."/>
            <person name="Bluhm B.H."/>
            <person name="Cannon C."/>
            <person name="Castanera R."/>
            <person name="Culley D.E."/>
            <person name="Daum C."/>
            <person name="Ezra D."/>
            <person name="Gonzalez J.B."/>
            <person name="Henrissat B."/>
            <person name="Kuo A."/>
            <person name="Liang C."/>
            <person name="Lipzen A."/>
            <person name="Lutzoni F."/>
            <person name="Magnuson J."/>
            <person name="Mondo S."/>
            <person name="Nolan M."/>
            <person name="Ohm R."/>
            <person name="Pangilinan J."/>
            <person name="Park H.-J."/>
            <person name="Ramirez L."/>
            <person name="Alfaro M."/>
            <person name="Sun H."/>
            <person name="Tritt A."/>
            <person name="Yoshinaga Y."/>
            <person name="Zwiers L.-H."/>
            <person name="Turgeon B.G."/>
            <person name="Goodwin S.B."/>
            <person name="Spatafora J.W."/>
            <person name="Crous P.W."/>
            <person name="Grigoriev I.V."/>
        </authorList>
    </citation>
    <scope>NUCLEOTIDE SEQUENCE</scope>
    <source>
        <strain evidence="1">P77</strain>
    </source>
</reference>
<keyword evidence="2" id="KW-1185">Reference proteome</keyword>
<evidence type="ECO:0000313" key="2">
    <source>
        <dbReference type="Proteomes" id="UP000800040"/>
    </source>
</evidence>
<dbReference type="EMBL" id="ML975416">
    <property type="protein sequence ID" value="KAF1829969.1"/>
    <property type="molecule type" value="Genomic_DNA"/>
</dbReference>
<proteinExistence type="predicted"/>
<sequence length="100" mass="11381">MLFTVKIRRKRDRWPAILCCLCSRTVHVLLRQGEGQKGRKRLGRQASHVTSGSARYNRCFCPGFCRCCASTECARATSGLVNVEIYASDPTSCWYSCVRW</sequence>
<organism evidence="1 2">
    <name type="scientific">Decorospora gaudefroyi</name>
    <dbReference type="NCBI Taxonomy" id="184978"/>
    <lineage>
        <taxon>Eukaryota</taxon>
        <taxon>Fungi</taxon>
        <taxon>Dikarya</taxon>
        <taxon>Ascomycota</taxon>
        <taxon>Pezizomycotina</taxon>
        <taxon>Dothideomycetes</taxon>
        <taxon>Pleosporomycetidae</taxon>
        <taxon>Pleosporales</taxon>
        <taxon>Pleosporineae</taxon>
        <taxon>Pleosporaceae</taxon>
        <taxon>Decorospora</taxon>
    </lineage>
</organism>
<dbReference type="Proteomes" id="UP000800040">
    <property type="component" value="Unassembled WGS sequence"/>
</dbReference>
<evidence type="ECO:0000313" key="1">
    <source>
        <dbReference type="EMBL" id="KAF1829969.1"/>
    </source>
</evidence>
<accession>A0A6A5JZL6</accession>
<name>A0A6A5JZL6_9PLEO</name>
<dbReference type="AlphaFoldDB" id="A0A6A5JZL6"/>
<protein>
    <submittedName>
        <fullName evidence="1">Uncharacterized protein</fullName>
    </submittedName>
</protein>